<evidence type="ECO:0000313" key="3">
    <source>
        <dbReference type="EMBL" id="TDW21539.1"/>
    </source>
</evidence>
<reference evidence="3 4" key="1">
    <citation type="submission" date="2019-03" db="EMBL/GenBank/DDBJ databases">
        <title>Genomic Encyclopedia of Type Strains, Phase III (KMG-III): the genomes of soil and plant-associated and newly described type strains.</title>
        <authorList>
            <person name="Whitman W."/>
        </authorList>
    </citation>
    <scope>NUCLEOTIDE SEQUENCE [LARGE SCALE GENOMIC DNA]</scope>
    <source>
        <strain evidence="3 4">VKM Ac-2570</strain>
    </source>
</reference>
<dbReference type="OrthoDB" id="3818852at2"/>
<dbReference type="Proteomes" id="UP000295447">
    <property type="component" value="Unassembled WGS sequence"/>
</dbReference>
<dbReference type="RefSeq" id="WP_134114672.1">
    <property type="nucleotide sequence ID" value="NZ_SODF01000001.1"/>
</dbReference>
<dbReference type="PANTHER" id="PTHR43861">
    <property type="entry name" value="TRANS-ACONITATE 2-METHYLTRANSFERASE-RELATED"/>
    <property type="match status" value="1"/>
</dbReference>
<sequence length="222" mass="24623">MSYYHAEHEAAYQRLKQQGLTQWSALFGETESFDAFPNRPFLEDALTRLELPAGADVLEYGCGTGPAACFLAARGFQVDAIDLIPEAITLARRFARERGLDINFSVQDVCAMGAGSKQYDVILDSYCLQSIVTDPDRVSVLAAVRARLKPSGYYILSTAMYEPDRVYEDNFRYDATTGICSQSDGKPHRRHLRPAALRAELETAGFRVIAQEGPHQGDLICC</sequence>
<dbReference type="InterPro" id="IPR041698">
    <property type="entry name" value="Methyltransf_25"/>
</dbReference>
<evidence type="ECO:0000313" key="4">
    <source>
        <dbReference type="Proteomes" id="UP000295447"/>
    </source>
</evidence>
<accession>A0A4R7ZU57</accession>
<keyword evidence="1 3" id="KW-0808">Transferase</keyword>
<keyword evidence="3" id="KW-0489">Methyltransferase</keyword>
<comment type="caution">
    <text evidence="3">The sequence shown here is derived from an EMBL/GenBank/DDBJ whole genome shotgun (WGS) entry which is preliminary data.</text>
</comment>
<feature type="domain" description="Methyltransferase" evidence="2">
    <location>
        <begin position="57"/>
        <end position="152"/>
    </location>
</feature>
<evidence type="ECO:0000256" key="1">
    <source>
        <dbReference type="ARBA" id="ARBA00022679"/>
    </source>
</evidence>
<dbReference type="CDD" id="cd02440">
    <property type="entry name" value="AdoMet_MTases"/>
    <property type="match status" value="1"/>
</dbReference>
<dbReference type="InterPro" id="IPR029063">
    <property type="entry name" value="SAM-dependent_MTases_sf"/>
</dbReference>
<gene>
    <name evidence="3" type="ORF">EV650_0366</name>
</gene>
<evidence type="ECO:0000259" key="2">
    <source>
        <dbReference type="Pfam" id="PF13649"/>
    </source>
</evidence>
<dbReference type="EMBL" id="SODF01000001">
    <property type="protein sequence ID" value="TDW21539.1"/>
    <property type="molecule type" value="Genomic_DNA"/>
</dbReference>
<dbReference type="GO" id="GO:0032259">
    <property type="term" value="P:methylation"/>
    <property type="evidence" value="ECO:0007669"/>
    <property type="project" value="UniProtKB-KW"/>
</dbReference>
<protein>
    <submittedName>
        <fullName evidence="3">Methyltransferase family protein</fullName>
    </submittedName>
</protein>
<name>A0A4R7ZU57_9ACTN</name>
<dbReference type="AlphaFoldDB" id="A0A4R7ZU57"/>
<dbReference type="Gene3D" id="3.40.50.150">
    <property type="entry name" value="Vaccinia Virus protein VP39"/>
    <property type="match status" value="1"/>
</dbReference>
<dbReference type="Pfam" id="PF13649">
    <property type="entry name" value="Methyltransf_25"/>
    <property type="match status" value="1"/>
</dbReference>
<keyword evidence="4" id="KW-1185">Reference proteome</keyword>
<proteinExistence type="predicted"/>
<dbReference type="GO" id="GO:0008168">
    <property type="term" value="F:methyltransferase activity"/>
    <property type="evidence" value="ECO:0007669"/>
    <property type="project" value="UniProtKB-KW"/>
</dbReference>
<organism evidence="3 4">
    <name type="scientific">Kribbella kalugense</name>
    <dbReference type="NCBI Taxonomy" id="2512221"/>
    <lineage>
        <taxon>Bacteria</taxon>
        <taxon>Bacillati</taxon>
        <taxon>Actinomycetota</taxon>
        <taxon>Actinomycetes</taxon>
        <taxon>Propionibacteriales</taxon>
        <taxon>Kribbellaceae</taxon>
        <taxon>Kribbella</taxon>
    </lineage>
</organism>
<dbReference type="SUPFAM" id="SSF53335">
    <property type="entry name" value="S-adenosyl-L-methionine-dependent methyltransferases"/>
    <property type="match status" value="1"/>
</dbReference>